<organism evidence="2">
    <name type="scientific">Grammatophora oceanica</name>
    <dbReference type="NCBI Taxonomy" id="210454"/>
    <lineage>
        <taxon>Eukaryota</taxon>
        <taxon>Sar</taxon>
        <taxon>Stramenopiles</taxon>
        <taxon>Ochrophyta</taxon>
        <taxon>Bacillariophyta</taxon>
        <taxon>Fragilariophyceae</taxon>
        <taxon>Fragilariophycidae</taxon>
        <taxon>Rhabdonematales</taxon>
        <taxon>Grammatophoraceae</taxon>
        <taxon>Grammatophora</taxon>
    </lineage>
</organism>
<gene>
    <name evidence="1" type="ORF">GOCE00092_LOCUS9368</name>
    <name evidence="2" type="ORF">GOCE00092_LOCUS9369</name>
</gene>
<sequence>MNISMNAFRVRKKDRKTVRIGPKKRLTGAVMTINGRKREASQELLRLFEGRQLWTPPTTGEFDQRIREIATEVPVACSKKVHLFGKPFSLLYLTCVYGCSMETVKAVHRAYPKAIRQQCVAKRLLPLHAAARFGCAVDVLEYLIQYYPEALKTKDNECADSPLQRACYGLYRIHHEVRMGITHKYITIRYLHEKIKYLLRVDPPGVAEQFMPLNILCKTDPQHLSTELMEEVIRASPTAVTKCWEQDIYDSYGMVVADTTEPLTTLFAKPETPESILRLLLEICPDSLRRLPWNKVCWTRKLLLAEHKLSKLDPHSDGRSDLDPASYTKDYPVHAMVRCVESAWHLDRCMRHFEGELNHPDDTGNYALHIGIRHRLSFKALALLAKAEPKAVLTHDPMTGKYPLVAIAGRTRDRDSAETHAMEYSEANHLEAVYSVLRVKPQEIIETMRLGKA</sequence>
<dbReference type="EMBL" id="HBGK01018596">
    <property type="protein sequence ID" value="CAD9280458.1"/>
    <property type="molecule type" value="Transcribed_RNA"/>
</dbReference>
<dbReference type="EMBL" id="HBGK01018597">
    <property type="protein sequence ID" value="CAD9280459.1"/>
    <property type="molecule type" value="Transcribed_RNA"/>
</dbReference>
<reference evidence="2" key="1">
    <citation type="submission" date="2021-01" db="EMBL/GenBank/DDBJ databases">
        <authorList>
            <person name="Corre E."/>
            <person name="Pelletier E."/>
            <person name="Niang G."/>
            <person name="Scheremetjew M."/>
            <person name="Finn R."/>
            <person name="Kale V."/>
            <person name="Holt S."/>
            <person name="Cochrane G."/>
            <person name="Meng A."/>
            <person name="Brown T."/>
            <person name="Cohen L."/>
        </authorList>
    </citation>
    <scope>NUCLEOTIDE SEQUENCE</scope>
    <source>
        <strain evidence="2">CCMP 410</strain>
    </source>
</reference>
<evidence type="ECO:0000313" key="2">
    <source>
        <dbReference type="EMBL" id="CAD9280459.1"/>
    </source>
</evidence>
<proteinExistence type="predicted"/>
<name>A0A6U5JUC9_9STRA</name>
<accession>A0A6U5JUC9</accession>
<dbReference type="AlphaFoldDB" id="A0A6U5JUC9"/>
<protein>
    <submittedName>
        <fullName evidence="2">Uncharacterized protein</fullName>
    </submittedName>
</protein>
<evidence type="ECO:0000313" key="1">
    <source>
        <dbReference type="EMBL" id="CAD9280458.1"/>
    </source>
</evidence>